<keyword evidence="3" id="KW-1185">Reference proteome</keyword>
<organism evidence="2 3">
    <name type="scientific">Durusdinium trenchii</name>
    <dbReference type="NCBI Taxonomy" id="1381693"/>
    <lineage>
        <taxon>Eukaryota</taxon>
        <taxon>Sar</taxon>
        <taxon>Alveolata</taxon>
        <taxon>Dinophyceae</taxon>
        <taxon>Suessiales</taxon>
        <taxon>Symbiodiniaceae</taxon>
        <taxon>Durusdinium</taxon>
    </lineage>
</organism>
<reference evidence="2 3" key="1">
    <citation type="submission" date="2024-02" db="EMBL/GenBank/DDBJ databases">
        <authorList>
            <person name="Chen Y."/>
            <person name="Shah S."/>
            <person name="Dougan E. K."/>
            <person name="Thang M."/>
            <person name="Chan C."/>
        </authorList>
    </citation>
    <scope>NUCLEOTIDE SEQUENCE [LARGE SCALE GENOMIC DNA]</scope>
</reference>
<sequence>MPHLSSWSPWPPRSPLWPAWPMGIATAAQAWSLLGQETAEWLHEEHARWYLSTALAVPVPRGLRVPRFLDCEGSAWDPSWTLFRQRLQEEPPGAALRAGRPVHPAAARLAQRFLWEWPPEAAEYGHQLFARRLARDLAPEQGSGTTGGRYDEDSAAQDGFMSDGAFKGFCLYGSGARPHPSPWYSSCRGLPRESRSRQRWRDCSWP</sequence>
<feature type="signal peptide" evidence="1">
    <location>
        <begin position="1"/>
        <end position="30"/>
    </location>
</feature>
<dbReference type="EMBL" id="CAXAMN010026929">
    <property type="protein sequence ID" value="CAK9107109.1"/>
    <property type="molecule type" value="Genomic_DNA"/>
</dbReference>
<evidence type="ECO:0000313" key="2">
    <source>
        <dbReference type="EMBL" id="CAK9107109.1"/>
    </source>
</evidence>
<gene>
    <name evidence="2" type="ORF">CCMP2556_LOCUS50023</name>
</gene>
<feature type="chain" id="PRO_5047042710" evidence="1">
    <location>
        <begin position="31"/>
        <end position="206"/>
    </location>
</feature>
<evidence type="ECO:0000313" key="3">
    <source>
        <dbReference type="Proteomes" id="UP001642484"/>
    </source>
</evidence>
<name>A0ABP0S456_9DINO</name>
<keyword evidence="1" id="KW-0732">Signal</keyword>
<comment type="caution">
    <text evidence="2">The sequence shown here is derived from an EMBL/GenBank/DDBJ whole genome shotgun (WGS) entry which is preliminary data.</text>
</comment>
<dbReference type="Proteomes" id="UP001642484">
    <property type="component" value="Unassembled WGS sequence"/>
</dbReference>
<protein>
    <submittedName>
        <fullName evidence="2">Uncharacterized protein</fullName>
    </submittedName>
</protein>
<proteinExistence type="predicted"/>
<evidence type="ECO:0000256" key="1">
    <source>
        <dbReference type="SAM" id="SignalP"/>
    </source>
</evidence>
<accession>A0ABP0S456</accession>